<feature type="non-terminal residue" evidence="2">
    <location>
        <position position="1"/>
    </location>
</feature>
<reference evidence="2 3" key="1">
    <citation type="submission" date="2019-03" db="EMBL/GenBank/DDBJ databases">
        <title>Single cell metagenomics reveals metabolic interactions within the superorganism composed of flagellate Streblomastix strix and complex community of Bacteroidetes bacteria on its surface.</title>
        <authorList>
            <person name="Treitli S.C."/>
            <person name="Kolisko M."/>
            <person name="Husnik F."/>
            <person name="Keeling P."/>
            <person name="Hampl V."/>
        </authorList>
    </citation>
    <scope>NUCLEOTIDE SEQUENCE [LARGE SCALE GENOMIC DNA]</scope>
    <source>
        <strain evidence="2">ST1C</strain>
    </source>
</reference>
<evidence type="ECO:0000259" key="1">
    <source>
        <dbReference type="PROSITE" id="PS50878"/>
    </source>
</evidence>
<dbReference type="GO" id="GO:0003964">
    <property type="term" value="F:RNA-directed DNA polymerase activity"/>
    <property type="evidence" value="ECO:0007669"/>
    <property type="project" value="UniProtKB-KW"/>
</dbReference>
<name>A0A5J4TE92_9EUKA</name>
<keyword evidence="2" id="KW-0695">RNA-directed DNA polymerase</keyword>
<dbReference type="SUPFAM" id="SSF56672">
    <property type="entry name" value="DNA/RNA polymerases"/>
    <property type="match status" value="1"/>
</dbReference>
<proteinExistence type="predicted"/>
<feature type="domain" description="Reverse transcriptase" evidence="1">
    <location>
        <begin position="1"/>
        <end position="194"/>
    </location>
</feature>
<evidence type="ECO:0000313" key="3">
    <source>
        <dbReference type="Proteomes" id="UP000324800"/>
    </source>
</evidence>
<dbReference type="AlphaFoldDB" id="A0A5J4TE92"/>
<sequence>LLKFLLSWEQIGISWLVINELAQSWRATDSEANLKKVRTTQVFYSCKEELAPQPFKMEDVKVVKQIILWLDYAVTLGIHSAFSHVPVDQELTPYLAFSFMEETYAYIAMPFSIKHAPKTFHKLMRPIISYIGTNFNQRSVVYCDDLLLFDQDQTILKAKSAQVLLFLRNLGWIINENKSNLEPGQTFKFLGWMFDTVNITLLTSEKKRTKLIQELNKWIKVISNRKPVKLREVESLL</sequence>
<keyword evidence="2" id="KW-0548">Nucleotidyltransferase</keyword>
<accession>A0A5J4TE92</accession>
<keyword evidence="2" id="KW-0808">Transferase</keyword>
<dbReference type="InterPro" id="IPR052055">
    <property type="entry name" value="Hepadnavirus_pol/RT"/>
</dbReference>
<evidence type="ECO:0000313" key="2">
    <source>
        <dbReference type="EMBL" id="KAA6355941.1"/>
    </source>
</evidence>
<feature type="non-terminal residue" evidence="2">
    <location>
        <position position="237"/>
    </location>
</feature>
<dbReference type="InterPro" id="IPR043128">
    <property type="entry name" value="Rev_trsase/Diguanyl_cyclase"/>
</dbReference>
<organism evidence="2 3">
    <name type="scientific">Streblomastix strix</name>
    <dbReference type="NCBI Taxonomy" id="222440"/>
    <lineage>
        <taxon>Eukaryota</taxon>
        <taxon>Metamonada</taxon>
        <taxon>Preaxostyla</taxon>
        <taxon>Oxymonadida</taxon>
        <taxon>Streblomastigidae</taxon>
        <taxon>Streblomastix</taxon>
    </lineage>
</organism>
<comment type="caution">
    <text evidence="2">The sequence shown here is derived from an EMBL/GenBank/DDBJ whole genome shotgun (WGS) entry which is preliminary data.</text>
</comment>
<dbReference type="PANTHER" id="PTHR33050">
    <property type="entry name" value="REVERSE TRANSCRIPTASE DOMAIN-CONTAINING PROTEIN"/>
    <property type="match status" value="1"/>
</dbReference>
<dbReference type="EMBL" id="SNRW01033789">
    <property type="protein sequence ID" value="KAA6355941.1"/>
    <property type="molecule type" value="Genomic_DNA"/>
</dbReference>
<protein>
    <submittedName>
        <fullName evidence="2">Putative reverse transcriptase</fullName>
    </submittedName>
</protein>
<dbReference type="Proteomes" id="UP000324800">
    <property type="component" value="Unassembled WGS sequence"/>
</dbReference>
<dbReference type="OrthoDB" id="2897838at2759"/>
<dbReference type="PANTHER" id="PTHR33050:SF7">
    <property type="entry name" value="RIBONUCLEASE H"/>
    <property type="match status" value="1"/>
</dbReference>
<gene>
    <name evidence="2" type="ORF">EZS28_048532</name>
</gene>
<dbReference type="Pfam" id="PF00078">
    <property type="entry name" value="RVT_1"/>
    <property type="match status" value="1"/>
</dbReference>
<dbReference type="PROSITE" id="PS50878">
    <property type="entry name" value="RT_POL"/>
    <property type="match status" value="1"/>
</dbReference>
<dbReference type="InterPro" id="IPR043502">
    <property type="entry name" value="DNA/RNA_pol_sf"/>
</dbReference>
<dbReference type="Gene3D" id="3.30.70.270">
    <property type="match status" value="1"/>
</dbReference>
<dbReference type="InterPro" id="IPR000477">
    <property type="entry name" value="RT_dom"/>
</dbReference>